<name>F2PXQ0_TRIEC</name>
<dbReference type="GO" id="GO:0005778">
    <property type="term" value="C:peroxisomal membrane"/>
    <property type="evidence" value="ECO:0007669"/>
    <property type="project" value="InterPro"/>
</dbReference>
<evidence type="ECO:0000313" key="2">
    <source>
        <dbReference type="Proteomes" id="UP000009169"/>
    </source>
</evidence>
<dbReference type="HOGENOM" id="CLU_2887434_0_0_1"/>
<reference evidence="2" key="1">
    <citation type="journal article" date="2012" name="MBio">
        <title>Comparative genome analysis of Trichophyton rubrum and related dermatophytes reveals candidate genes involved in infection.</title>
        <authorList>
            <person name="Martinez D.A."/>
            <person name="Oliver B.G."/>
            <person name="Graeser Y."/>
            <person name="Goldberg J.M."/>
            <person name="Li W."/>
            <person name="Martinez-Rossi N.M."/>
            <person name="Monod M."/>
            <person name="Shelest E."/>
            <person name="Barton R.C."/>
            <person name="Birch E."/>
            <person name="Brakhage A.A."/>
            <person name="Chen Z."/>
            <person name="Gurr S.J."/>
            <person name="Heiman D."/>
            <person name="Heitman J."/>
            <person name="Kosti I."/>
            <person name="Rossi A."/>
            <person name="Saif S."/>
            <person name="Samalova M."/>
            <person name="Saunders C.W."/>
            <person name="Shea T."/>
            <person name="Summerbell R.C."/>
            <person name="Xu J."/>
            <person name="Young S."/>
            <person name="Zeng Q."/>
            <person name="Birren B.W."/>
            <person name="Cuomo C.A."/>
            <person name="White T.C."/>
        </authorList>
    </citation>
    <scope>NUCLEOTIDE SEQUENCE [LARGE SCALE GENOMIC DNA]</scope>
    <source>
        <strain evidence="2">ATCC MYA-4606 / CBS 127.97</strain>
    </source>
</reference>
<dbReference type="EMBL" id="DS995750">
    <property type="protein sequence ID" value="EGE06668.1"/>
    <property type="molecule type" value="Genomic_DNA"/>
</dbReference>
<dbReference type="Proteomes" id="UP000009169">
    <property type="component" value="Unassembled WGS sequence"/>
</dbReference>
<dbReference type="GO" id="GO:0007031">
    <property type="term" value="P:peroxisome organization"/>
    <property type="evidence" value="ECO:0007669"/>
    <property type="project" value="InterPro"/>
</dbReference>
<dbReference type="VEuPathDB" id="FungiDB:TEQG_05664"/>
<dbReference type="InterPro" id="IPR006966">
    <property type="entry name" value="Peroxin-3"/>
</dbReference>
<protein>
    <submittedName>
        <fullName evidence="1">Peroxisomal membrane protein</fullName>
    </submittedName>
</protein>
<gene>
    <name evidence="1" type="ORF">TEQG_05664</name>
</gene>
<evidence type="ECO:0000313" key="1">
    <source>
        <dbReference type="EMBL" id="EGE06668.1"/>
    </source>
</evidence>
<dbReference type="AlphaFoldDB" id="F2PXQ0"/>
<sequence>MVSQVKQRGRRRTKQAYPKLTITINGLAGHLRQRFEKKQTDYTFTVLALLPTATENILGGSTG</sequence>
<keyword evidence="2" id="KW-1185">Reference proteome</keyword>
<dbReference type="Pfam" id="PF04882">
    <property type="entry name" value="Peroxin-3"/>
    <property type="match status" value="1"/>
</dbReference>
<organism evidence="1 2">
    <name type="scientific">Trichophyton equinum (strain ATCC MYA-4606 / CBS 127.97)</name>
    <name type="common">Horse ringworm fungus</name>
    <dbReference type="NCBI Taxonomy" id="559882"/>
    <lineage>
        <taxon>Eukaryota</taxon>
        <taxon>Fungi</taxon>
        <taxon>Dikarya</taxon>
        <taxon>Ascomycota</taxon>
        <taxon>Pezizomycotina</taxon>
        <taxon>Eurotiomycetes</taxon>
        <taxon>Eurotiomycetidae</taxon>
        <taxon>Onygenales</taxon>
        <taxon>Arthrodermataceae</taxon>
        <taxon>Trichophyton</taxon>
    </lineage>
</organism>
<accession>F2PXQ0</accession>
<proteinExistence type="predicted"/>